<dbReference type="Pfam" id="PF03929">
    <property type="entry name" value="PepSY_TM"/>
    <property type="match status" value="1"/>
</dbReference>
<evidence type="ECO:0000256" key="1">
    <source>
        <dbReference type="SAM" id="Phobius"/>
    </source>
</evidence>
<comment type="caution">
    <text evidence="2">The sequence shown here is derived from an EMBL/GenBank/DDBJ whole genome shotgun (WGS) entry which is preliminary data.</text>
</comment>
<dbReference type="RefSeq" id="WP_070983088.1">
    <property type="nucleotide sequence ID" value="NZ_MKJU01000005.1"/>
</dbReference>
<feature type="transmembrane region" description="Helical" evidence="1">
    <location>
        <begin position="45"/>
        <end position="66"/>
    </location>
</feature>
<dbReference type="Proteomes" id="UP000179786">
    <property type="component" value="Unassembled WGS sequence"/>
</dbReference>
<evidence type="ECO:0000313" key="2">
    <source>
        <dbReference type="EMBL" id="OHU93081.1"/>
    </source>
</evidence>
<dbReference type="EMBL" id="MKJU01000005">
    <property type="protein sequence ID" value="OHU93081.1"/>
    <property type="molecule type" value="Genomic_DNA"/>
</dbReference>
<proteinExistence type="predicted"/>
<keyword evidence="1" id="KW-0472">Membrane</keyword>
<reference evidence="2 3" key="1">
    <citation type="submission" date="2016-09" db="EMBL/GenBank/DDBJ databases">
        <title>Pseudoalteromonas amylolytica sp. nov., isolated from the surface seawater.</title>
        <authorList>
            <person name="Wu Y.-H."/>
            <person name="Cheng H."/>
            <person name="Jin X.-B."/>
            <person name="Wang C.-S."/>
            <person name="Xu X.-W."/>
        </authorList>
    </citation>
    <scope>NUCLEOTIDE SEQUENCE [LARGE SCALE GENOMIC DNA]</scope>
    <source>
        <strain evidence="2 3">JW1</strain>
    </source>
</reference>
<accession>A0A1S1N158</accession>
<dbReference type="PANTHER" id="PTHR34219">
    <property type="entry name" value="IRON-REGULATED INNER MEMBRANE PROTEIN-RELATED"/>
    <property type="match status" value="1"/>
</dbReference>
<keyword evidence="3" id="KW-1185">Reference proteome</keyword>
<dbReference type="OrthoDB" id="5294804at2"/>
<dbReference type="AlphaFoldDB" id="A0A1S1N158"/>
<evidence type="ECO:0008006" key="4">
    <source>
        <dbReference type="Google" id="ProtNLM"/>
    </source>
</evidence>
<gene>
    <name evidence="2" type="ORF">BET10_03490</name>
</gene>
<name>A0A1S1N158_9GAMM</name>
<protein>
    <recommendedName>
        <fullName evidence="4">PepSY domain-containing protein</fullName>
    </recommendedName>
</protein>
<keyword evidence="1" id="KW-0812">Transmembrane</keyword>
<dbReference type="InterPro" id="IPR005625">
    <property type="entry name" value="PepSY-ass_TM"/>
</dbReference>
<dbReference type="STRING" id="1859457.BET10_03490"/>
<keyword evidence="1" id="KW-1133">Transmembrane helix</keyword>
<evidence type="ECO:0000313" key="3">
    <source>
        <dbReference type="Proteomes" id="UP000179786"/>
    </source>
</evidence>
<sequence>MLTFDAATGEHQSSFDIRQQGFIVVLVDTFRRLHFGNFAGLFSKIIYSIAGFMPVILALTGGYLWLSRRNKRAKKRVSRALATSQLIRQLHLRCSCRY</sequence>
<organism evidence="2 3">
    <name type="scientific">Pseudoalteromonas amylolytica</name>
    <dbReference type="NCBI Taxonomy" id="1859457"/>
    <lineage>
        <taxon>Bacteria</taxon>
        <taxon>Pseudomonadati</taxon>
        <taxon>Pseudomonadota</taxon>
        <taxon>Gammaproteobacteria</taxon>
        <taxon>Alteromonadales</taxon>
        <taxon>Pseudoalteromonadaceae</taxon>
        <taxon>Pseudoalteromonas</taxon>
    </lineage>
</organism>